<reference evidence="9" key="1">
    <citation type="submission" date="2020-05" db="UniProtKB">
        <authorList>
            <consortium name="EnsemblMetazoa"/>
        </authorList>
    </citation>
    <scope>IDENTIFICATION</scope>
    <source>
        <strain evidence="9">Aabys</strain>
    </source>
</reference>
<keyword evidence="5" id="KW-0443">Lipid metabolism</keyword>
<protein>
    <recommendedName>
        <fullName evidence="3">phosphatidylinositol-3,4-bisphosphate 4-phosphatase</fullName>
        <ecNumber evidence="3">3.1.3.66</ecNumber>
    </recommendedName>
</protein>
<evidence type="ECO:0000256" key="2">
    <source>
        <dbReference type="ARBA" id="ARBA00006306"/>
    </source>
</evidence>
<dbReference type="CDD" id="cd13272">
    <property type="entry name" value="PH_INPP4A_INPP4B"/>
    <property type="match status" value="1"/>
</dbReference>
<evidence type="ECO:0000256" key="6">
    <source>
        <dbReference type="SAM" id="MobiDB-lite"/>
    </source>
</evidence>
<dbReference type="OrthoDB" id="159395at2759"/>
<dbReference type="VEuPathDB" id="VectorBase:MDOMA2_005873"/>
<feature type="region of interest" description="Disordered" evidence="6">
    <location>
        <begin position="780"/>
        <end position="808"/>
    </location>
</feature>
<dbReference type="eggNOG" id="KOG4428">
    <property type="taxonomic scope" value="Eukaryota"/>
</dbReference>
<evidence type="ECO:0000259" key="7">
    <source>
        <dbReference type="PROSITE" id="PS50003"/>
    </source>
</evidence>
<feature type="domain" description="PH" evidence="7">
    <location>
        <begin position="18"/>
        <end position="122"/>
    </location>
</feature>
<dbReference type="RefSeq" id="XP_011293771.1">
    <property type="nucleotide sequence ID" value="XM_011295469.2"/>
</dbReference>
<keyword evidence="10" id="KW-1185">Reference proteome</keyword>
<dbReference type="EnsemblMetazoa" id="MDOA008846-RB">
    <property type="protein sequence ID" value="MDOA008846-PB"/>
    <property type="gene ID" value="MDOA008846"/>
</dbReference>
<dbReference type="PROSITE" id="PS50003">
    <property type="entry name" value="PH_DOMAIN"/>
    <property type="match status" value="1"/>
</dbReference>
<dbReference type="EC" id="3.1.3.66" evidence="3"/>
<feature type="domain" description="C2" evidence="8">
    <location>
        <begin position="168"/>
        <end position="296"/>
    </location>
</feature>
<name>A0A1I8MVF9_MUSDO</name>
<dbReference type="InterPro" id="IPR000008">
    <property type="entry name" value="C2_dom"/>
</dbReference>
<feature type="compositionally biased region" description="Low complexity" evidence="6">
    <location>
        <begin position="902"/>
        <end position="912"/>
    </location>
</feature>
<dbReference type="GeneID" id="101900216"/>
<dbReference type="KEGG" id="mde:101900216"/>
<dbReference type="SMART" id="SM00233">
    <property type="entry name" value="PH"/>
    <property type="match status" value="1"/>
</dbReference>
<feature type="region of interest" description="Disordered" evidence="6">
    <location>
        <begin position="896"/>
        <end position="947"/>
    </location>
</feature>
<evidence type="ECO:0000256" key="4">
    <source>
        <dbReference type="ARBA" id="ARBA00022801"/>
    </source>
</evidence>
<evidence type="ECO:0000259" key="8">
    <source>
        <dbReference type="PROSITE" id="PS50004"/>
    </source>
</evidence>
<dbReference type="Gene3D" id="2.60.40.150">
    <property type="entry name" value="C2 domain"/>
    <property type="match status" value="1"/>
</dbReference>
<dbReference type="PROSITE" id="PS50004">
    <property type="entry name" value="C2"/>
    <property type="match status" value="1"/>
</dbReference>
<organism evidence="9">
    <name type="scientific">Musca domestica</name>
    <name type="common">House fly</name>
    <dbReference type="NCBI Taxonomy" id="7370"/>
    <lineage>
        <taxon>Eukaryota</taxon>
        <taxon>Metazoa</taxon>
        <taxon>Ecdysozoa</taxon>
        <taxon>Arthropoda</taxon>
        <taxon>Hexapoda</taxon>
        <taxon>Insecta</taxon>
        <taxon>Pterygota</taxon>
        <taxon>Neoptera</taxon>
        <taxon>Endopterygota</taxon>
        <taxon>Diptera</taxon>
        <taxon>Brachycera</taxon>
        <taxon>Muscomorpha</taxon>
        <taxon>Muscoidea</taxon>
        <taxon>Muscidae</taxon>
        <taxon>Musca</taxon>
    </lineage>
</organism>
<dbReference type="Pfam" id="PF00168">
    <property type="entry name" value="C2"/>
    <property type="match status" value="1"/>
</dbReference>
<dbReference type="VEuPathDB" id="VectorBase:MDOA008846"/>
<dbReference type="GO" id="GO:0016316">
    <property type="term" value="F:phosphatidylinositol-3,4-bisphosphate 4-phosphatase activity"/>
    <property type="evidence" value="ECO:0007669"/>
    <property type="project" value="UniProtKB-EC"/>
</dbReference>
<evidence type="ECO:0000256" key="3">
    <source>
        <dbReference type="ARBA" id="ARBA00013037"/>
    </source>
</evidence>
<dbReference type="Gene3D" id="2.30.29.30">
    <property type="entry name" value="Pleckstrin-homology domain (PH domain)/Phosphotyrosine-binding domain (PTB)"/>
    <property type="match status" value="1"/>
</dbReference>
<dbReference type="SUPFAM" id="SSF49562">
    <property type="entry name" value="C2 domain (Calcium/lipid-binding domain, CaLB)"/>
    <property type="match status" value="1"/>
</dbReference>
<feature type="compositionally biased region" description="Polar residues" evidence="6">
    <location>
        <begin position="931"/>
        <end position="947"/>
    </location>
</feature>
<comment type="similarity">
    <text evidence="2">Belongs to the inositol 3,4-bisphosphate 4-phosphatase family.</text>
</comment>
<dbReference type="UniPathway" id="UPA00944"/>
<dbReference type="InterPro" id="IPR001849">
    <property type="entry name" value="PH_domain"/>
</dbReference>
<gene>
    <name evidence="9" type="primary">101900216</name>
    <name evidence="11" type="synonym">LOC101900216</name>
</gene>
<accession>A0A1I8MVF9</accession>
<keyword evidence="4" id="KW-0378">Hydrolase</keyword>
<dbReference type="STRING" id="7370.A0A1I8MVF9"/>
<comment type="pathway">
    <text evidence="1">Signal transduction; phosphatidylinositol signaling pathway.</text>
</comment>
<dbReference type="SUPFAM" id="SSF50729">
    <property type="entry name" value="PH domain-like"/>
    <property type="match status" value="1"/>
</dbReference>
<evidence type="ECO:0000256" key="5">
    <source>
        <dbReference type="ARBA" id="ARBA00023098"/>
    </source>
</evidence>
<evidence type="ECO:0000256" key="1">
    <source>
        <dbReference type="ARBA" id="ARBA00004847"/>
    </source>
</evidence>
<feature type="region of interest" description="Disordered" evidence="6">
    <location>
        <begin position="316"/>
        <end position="342"/>
    </location>
</feature>
<reference evidence="11" key="2">
    <citation type="submission" date="2025-04" db="UniProtKB">
        <authorList>
            <consortium name="RefSeq"/>
        </authorList>
    </citation>
    <scope>IDENTIFICATION</scope>
    <source>
        <strain evidence="11">Aabys</strain>
    </source>
</reference>
<proteinExistence type="inferred from homology"/>
<evidence type="ECO:0000313" key="11">
    <source>
        <dbReference type="RefSeq" id="XP_011293771.1"/>
    </source>
</evidence>
<dbReference type="PANTHER" id="PTHR12187">
    <property type="entry name" value="AGAP000124-PA"/>
    <property type="match status" value="1"/>
</dbReference>
<dbReference type="GO" id="GO:0005737">
    <property type="term" value="C:cytoplasm"/>
    <property type="evidence" value="ECO:0007669"/>
    <property type="project" value="TreeGrafter"/>
</dbReference>
<sequence length="1331" mass="150941">MRFNKAELATLVSNSATKFEKEGLLIITERQEGFFRKADVNYPRWCKLRGNLLFYLKDHDPNSQPAGVLVLENCRPFIRNEAREFDGYVFILEFEGSLPQRISTRTSQERLEWVKSIQLASYSYLNRQIQYLEEQIALAMGNRIEKGLPLYAPASDATLMAGLLDLNTTSNAKAVTKVEEDLSEIPLCESAISCDNLPSADNGRLPCPRVVCSTLRSGDDIIWQDYARTEIIENSANPQFLCTLVFKQSDGFTADTPLRFTVYDVREKVSQTSVPIGYAEVVLGAIQDATRFRLPLRSIHGDCGFINIASWAPDTDKQLQPPPRSTTQVFEQQSKGHRRTQSLPPKLGVKLFVPFQGSIQRVFANPRIHTYRLNSSLGADISVHETMMESKLCFNIPQQLLSIWILREKELLQEISGMGELGGEWRRRQMDLLDKHLKLLKDYSQAKQNLQQLTKEEGPFFKRSSDKTDESLEFIPVNLHFQRMWVQNDSLNRSAVLDIVTVGAFTRHAGLKKRTGGLIKLLQDTKESPSKFEASNNCKVLAANDAVQAIKHLRKEIVEIMSQLLTLAKSKNPKGMMPLCNEMITKTKTLLNIWEPSLVEEAFSFIEQHRIIEEPDNVLMPMSPFRKITQQLNDLELKSPELEDFSTPVVAPPDLWPRAKTPTAHYGGNRLIRSNSLTQLRTSPSLNLDIDAIHNLQHTVRAYNEHLQRKAKQEIANRMQKPIEDLDDEEATYQSLPVYINSQTKYHEPNFNELHEEEEGQIEDDNDEEQMNTSIKLIDLDENNSTSQLSDIPTTSSRPIRTTSNRNSMPPNFSHDYESSSHCSILATHNARFLDTKMMSTSPSANYYRPTEEPEPLDLTQLNIEASVMCLVSKIKFLCGRCGSPAIRLRHAKGSMKRSGFNNNPVPDVVDNGNSPALEYGTQDETKQESNLEGTSPNGNSNGLNLDLTQTAGLENQPVKKGNKFTDGLDLSLTTDWASELRPSMRKLRHAMDGLLKTARLMHSVQRLQQDMQRISINLETMYRRDVCFSQSLTSLITALMGKLWGNEITDNFIRILCDLGPLAYFEGLLSLHGSEIDMWGDMCIAIEDLLGVDFELVRCNGNDSTPTPRITGSRQSLTVYLPVPEHVYALLPTKQTVNFKVTPVFFNIGINEKATLAEAMNRTREQHRSNWDNYVRLKQYYTRFRKLPLTLPETPSKHEPHMPAPQILANILNFLEDQLKANVSKNVKILHLVEDVCRLMSGLRFTSCKSAKDRTGMAVTLEQCRVLVQEFQLPAKNVPQILNTMRSEGCRMDNVFKSIDKRKYAFNLPQVLSLPVMYRPPVGAYGKAET</sequence>
<dbReference type="FunFam" id="2.30.29.30:FF:000563">
    <property type="entry name" value="Phosphatidylinositol3,4-bisphosphate 4-phosphatase"/>
    <property type="match status" value="1"/>
</dbReference>
<evidence type="ECO:0000313" key="10">
    <source>
        <dbReference type="Proteomes" id="UP001652621"/>
    </source>
</evidence>
<dbReference type="PANTHER" id="PTHR12187:SF11">
    <property type="entry name" value="PHOSPHATIDYLINOSITOL-3,4-BISPHOSPHATE 4-PHOSPHATASE"/>
    <property type="match status" value="1"/>
</dbReference>
<feature type="compositionally biased region" description="Low complexity" evidence="6">
    <location>
        <begin position="792"/>
        <end position="808"/>
    </location>
</feature>
<dbReference type="InterPro" id="IPR039034">
    <property type="entry name" value="INPP4"/>
</dbReference>
<dbReference type="EnsemblMetazoa" id="MDOA008846-RC">
    <property type="protein sequence ID" value="MDOA008846-PC"/>
    <property type="gene ID" value="MDOA008846"/>
</dbReference>
<dbReference type="Proteomes" id="UP001652621">
    <property type="component" value="Unplaced"/>
</dbReference>
<dbReference type="InterPro" id="IPR011993">
    <property type="entry name" value="PH-like_dom_sf"/>
</dbReference>
<evidence type="ECO:0000313" key="9">
    <source>
        <dbReference type="EnsemblMetazoa" id="MDOA008846-PC"/>
    </source>
</evidence>
<dbReference type="InterPro" id="IPR035892">
    <property type="entry name" value="C2_domain_sf"/>
</dbReference>